<proteinExistence type="predicted"/>
<evidence type="ECO:0000313" key="2">
    <source>
        <dbReference type="Proteomes" id="UP001174997"/>
    </source>
</evidence>
<sequence length="151" mass="18128">MPPPPTTQELLTTYRHLYRSALQAVQYSKPARYVVRDQLRLAFRDKTNLPNYHPERIRRTIWFFHAASQSRGLEHRICKTMVRMHWERARAMRKSWKYLLREREEVEKASEKTKKKMAERGGDVVKERGLRWRGWDALVGMLNESMGLCLR</sequence>
<gene>
    <name evidence="1" type="ORF">QBC41DRAFT_309363</name>
</gene>
<evidence type="ECO:0000313" key="1">
    <source>
        <dbReference type="EMBL" id="KAK0674697.1"/>
    </source>
</evidence>
<dbReference type="AlphaFoldDB" id="A0AA39ZP92"/>
<reference evidence="1" key="1">
    <citation type="submission" date="2023-06" db="EMBL/GenBank/DDBJ databases">
        <title>Genome-scale phylogeny and comparative genomics of the fungal order Sordariales.</title>
        <authorList>
            <consortium name="Lawrence Berkeley National Laboratory"/>
            <person name="Hensen N."/>
            <person name="Bonometti L."/>
            <person name="Westerberg I."/>
            <person name="Brannstrom I.O."/>
            <person name="Guillou S."/>
            <person name="Cros-Aarteil S."/>
            <person name="Calhoun S."/>
            <person name="Haridas S."/>
            <person name="Kuo A."/>
            <person name="Mondo S."/>
            <person name="Pangilinan J."/>
            <person name="Riley R."/>
            <person name="Labutti K."/>
            <person name="Andreopoulos B."/>
            <person name="Lipzen A."/>
            <person name="Chen C."/>
            <person name="Yanf M."/>
            <person name="Daum C."/>
            <person name="Ng V."/>
            <person name="Clum A."/>
            <person name="Steindorff A."/>
            <person name="Ohm R."/>
            <person name="Martin F."/>
            <person name="Silar P."/>
            <person name="Natvig D."/>
            <person name="Lalanne C."/>
            <person name="Gautier V."/>
            <person name="Ament-Velasquez S.L."/>
            <person name="Kruys A."/>
            <person name="Hutchinson M.I."/>
            <person name="Powell A.J."/>
            <person name="Barry K."/>
            <person name="Miller A.N."/>
            <person name="Grigoriev I.V."/>
            <person name="Debuchy R."/>
            <person name="Gladieux P."/>
            <person name="Thoren M.H."/>
            <person name="Johannesson H."/>
        </authorList>
    </citation>
    <scope>NUCLEOTIDE SEQUENCE</scope>
    <source>
        <strain evidence="1">CBS 307.81</strain>
    </source>
</reference>
<keyword evidence="2" id="KW-1185">Reference proteome</keyword>
<accession>A0AA39ZP92</accession>
<name>A0AA39ZP92_9PEZI</name>
<dbReference type="EMBL" id="JAULSY010000001">
    <property type="protein sequence ID" value="KAK0674697.1"/>
    <property type="molecule type" value="Genomic_DNA"/>
</dbReference>
<comment type="caution">
    <text evidence="1">The sequence shown here is derived from an EMBL/GenBank/DDBJ whole genome shotgun (WGS) entry which is preliminary data.</text>
</comment>
<organism evidence="1 2">
    <name type="scientific">Cercophora samala</name>
    <dbReference type="NCBI Taxonomy" id="330535"/>
    <lineage>
        <taxon>Eukaryota</taxon>
        <taxon>Fungi</taxon>
        <taxon>Dikarya</taxon>
        <taxon>Ascomycota</taxon>
        <taxon>Pezizomycotina</taxon>
        <taxon>Sordariomycetes</taxon>
        <taxon>Sordariomycetidae</taxon>
        <taxon>Sordariales</taxon>
        <taxon>Lasiosphaeriaceae</taxon>
        <taxon>Cercophora</taxon>
    </lineage>
</organism>
<dbReference type="Proteomes" id="UP001174997">
    <property type="component" value="Unassembled WGS sequence"/>
</dbReference>
<evidence type="ECO:0008006" key="3">
    <source>
        <dbReference type="Google" id="ProtNLM"/>
    </source>
</evidence>
<protein>
    <recommendedName>
        <fullName evidence="3">DUF1763-domain-containing protein</fullName>
    </recommendedName>
</protein>